<evidence type="ECO:0000256" key="1">
    <source>
        <dbReference type="ARBA" id="ARBA00004191"/>
    </source>
</evidence>
<evidence type="ECO:0000256" key="4">
    <source>
        <dbReference type="ARBA" id="ARBA00022512"/>
    </source>
</evidence>
<accession>A0A9J5X2W4</accession>
<proteinExistence type="predicted"/>
<evidence type="ECO:0000256" key="5">
    <source>
        <dbReference type="ARBA" id="ARBA00022525"/>
    </source>
</evidence>
<keyword evidence="5" id="KW-0964">Secreted</keyword>
<evidence type="ECO:0000313" key="12">
    <source>
        <dbReference type="EMBL" id="KAG5582467.1"/>
    </source>
</evidence>
<dbReference type="InterPro" id="IPR012334">
    <property type="entry name" value="Pectin_lyas_fold"/>
</dbReference>
<dbReference type="AlphaFoldDB" id="A0A9J5X2W4"/>
<organism evidence="12 13">
    <name type="scientific">Solanum commersonii</name>
    <name type="common">Commerson's wild potato</name>
    <name type="synonym">Commerson's nightshade</name>
    <dbReference type="NCBI Taxonomy" id="4109"/>
    <lineage>
        <taxon>Eukaryota</taxon>
        <taxon>Viridiplantae</taxon>
        <taxon>Streptophyta</taxon>
        <taxon>Embryophyta</taxon>
        <taxon>Tracheophyta</taxon>
        <taxon>Spermatophyta</taxon>
        <taxon>Magnoliopsida</taxon>
        <taxon>eudicotyledons</taxon>
        <taxon>Gunneridae</taxon>
        <taxon>Pentapetalae</taxon>
        <taxon>asterids</taxon>
        <taxon>lamiids</taxon>
        <taxon>Solanales</taxon>
        <taxon>Solanaceae</taxon>
        <taxon>Solanoideae</taxon>
        <taxon>Solaneae</taxon>
        <taxon>Solanum</taxon>
    </lineage>
</organism>
<sequence>MMLFVATTIVVCVQSQPITETPYNVVVSKDGTENFNTIAGAILAAPDHSVKPFFIKIKKGTYEEYIRVDKKKTNIFLIGEGMDTTIITGNRSFVDGNKTYDTATVGVLGNGFAAQDLTFRNNVGAVKHQEVALRVEADSVSFYRCRFDGYQDTLYVKEQRQFFRECEIYGTIDFICGGATALFQNCVIEARTPMARQYNTITAQKREFEHAASGIVLQNCTIRATDDLEKLDNVTTYFGRPWGIFSRTVIMESYIGNLIDPKGWVEWIESTNKSVVRQPYYLEYKNRGPGAVTKERVTWASVTTDPDIASNFTVRQFIKGDQWIPANIPRGSVNDSSQVSGPVITAEAEIFAPKKSFASKSLIAVVASSIARRALRVRSKSVDANFE</sequence>
<dbReference type="Gene3D" id="2.160.20.10">
    <property type="entry name" value="Single-stranded right-handed beta-helix, Pectin lyase-like"/>
    <property type="match status" value="1"/>
</dbReference>
<evidence type="ECO:0000313" key="13">
    <source>
        <dbReference type="Proteomes" id="UP000824120"/>
    </source>
</evidence>
<keyword evidence="4" id="KW-0134">Cell wall</keyword>
<dbReference type="InterPro" id="IPR011050">
    <property type="entry name" value="Pectin_lyase_fold/virulence"/>
</dbReference>
<feature type="non-terminal residue" evidence="12">
    <location>
        <position position="1"/>
    </location>
</feature>
<dbReference type="OrthoDB" id="2019149at2759"/>
<comment type="subcellular location">
    <subcellularLocation>
        <location evidence="1">Secreted</location>
        <location evidence="1">Cell wall</location>
    </subcellularLocation>
</comment>
<dbReference type="SUPFAM" id="SSF51126">
    <property type="entry name" value="Pectin lyase-like"/>
    <property type="match status" value="1"/>
</dbReference>
<keyword evidence="10" id="KW-0732">Signal</keyword>
<evidence type="ECO:0000256" key="10">
    <source>
        <dbReference type="SAM" id="SignalP"/>
    </source>
</evidence>
<evidence type="ECO:0000256" key="8">
    <source>
        <dbReference type="ARBA" id="ARBA00023316"/>
    </source>
</evidence>
<dbReference type="FunFam" id="2.160.20.10:FF:000029">
    <property type="entry name" value="Pectinesterase 4"/>
    <property type="match status" value="1"/>
</dbReference>
<protein>
    <recommendedName>
        <fullName evidence="3">pectinesterase</fullName>
        <ecNumber evidence="3">3.1.1.11</ecNumber>
    </recommendedName>
</protein>
<evidence type="ECO:0000256" key="3">
    <source>
        <dbReference type="ARBA" id="ARBA00013229"/>
    </source>
</evidence>
<reference evidence="12 13" key="1">
    <citation type="submission" date="2020-09" db="EMBL/GenBank/DDBJ databases">
        <title>De no assembly of potato wild relative species, Solanum commersonii.</title>
        <authorList>
            <person name="Cho K."/>
        </authorList>
    </citation>
    <scope>NUCLEOTIDE SEQUENCE [LARGE SCALE GENOMIC DNA]</scope>
    <source>
        <strain evidence="12">LZ3.2</strain>
        <tissue evidence="12">Leaf</tissue>
    </source>
</reference>
<keyword evidence="13" id="KW-1185">Reference proteome</keyword>
<dbReference type="Proteomes" id="UP000824120">
    <property type="component" value="Chromosome 10"/>
</dbReference>
<evidence type="ECO:0000256" key="6">
    <source>
        <dbReference type="ARBA" id="ARBA00022801"/>
    </source>
</evidence>
<evidence type="ECO:0000256" key="2">
    <source>
        <dbReference type="ARBA" id="ARBA00005184"/>
    </source>
</evidence>
<dbReference type="InterPro" id="IPR000070">
    <property type="entry name" value="Pectinesterase_cat"/>
</dbReference>
<dbReference type="GO" id="GO:0042545">
    <property type="term" value="P:cell wall modification"/>
    <property type="evidence" value="ECO:0007669"/>
    <property type="project" value="InterPro"/>
</dbReference>
<comment type="pathway">
    <text evidence="2">Glycan metabolism; pectin degradation; 2-dehydro-3-deoxy-D-gluconate from pectin: step 1/5.</text>
</comment>
<comment type="catalytic activity">
    <reaction evidence="9">
        <text>[(1-&gt;4)-alpha-D-galacturonosyl methyl ester](n) + n H2O = [(1-&gt;4)-alpha-D-galacturonosyl](n) + n methanol + n H(+)</text>
        <dbReference type="Rhea" id="RHEA:22380"/>
        <dbReference type="Rhea" id="RHEA-COMP:14570"/>
        <dbReference type="Rhea" id="RHEA-COMP:14573"/>
        <dbReference type="ChEBI" id="CHEBI:15377"/>
        <dbReference type="ChEBI" id="CHEBI:15378"/>
        <dbReference type="ChEBI" id="CHEBI:17790"/>
        <dbReference type="ChEBI" id="CHEBI:140522"/>
        <dbReference type="ChEBI" id="CHEBI:140523"/>
        <dbReference type="EC" id="3.1.1.11"/>
    </reaction>
</comment>
<dbReference type="Pfam" id="PF01095">
    <property type="entry name" value="Pectinesterase"/>
    <property type="match status" value="1"/>
</dbReference>
<dbReference type="EMBL" id="JACXVP010000010">
    <property type="protein sequence ID" value="KAG5582467.1"/>
    <property type="molecule type" value="Genomic_DNA"/>
</dbReference>
<dbReference type="EC" id="3.1.1.11" evidence="3"/>
<gene>
    <name evidence="12" type="ORF">H5410_053094</name>
</gene>
<keyword evidence="6" id="KW-0378">Hydrolase</keyword>
<comment type="caution">
    <text evidence="12">The sequence shown here is derived from an EMBL/GenBank/DDBJ whole genome shotgun (WGS) entry which is preliminary data.</text>
</comment>
<name>A0A9J5X2W4_SOLCO</name>
<feature type="signal peptide" evidence="10">
    <location>
        <begin position="1"/>
        <end position="15"/>
    </location>
</feature>
<dbReference type="GO" id="GO:0030599">
    <property type="term" value="F:pectinesterase activity"/>
    <property type="evidence" value="ECO:0007669"/>
    <property type="project" value="UniProtKB-EC"/>
</dbReference>
<dbReference type="PANTHER" id="PTHR31707">
    <property type="entry name" value="PECTINESTERASE"/>
    <property type="match status" value="1"/>
</dbReference>
<evidence type="ECO:0000259" key="11">
    <source>
        <dbReference type="Pfam" id="PF01095"/>
    </source>
</evidence>
<keyword evidence="8" id="KW-0961">Cell wall biogenesis/degradation</keyword>
<evidence type="ECO:0000256" key="9">
    <source>
        <dbReference type="ARBA" id="ARBA00047928"/>
    </source>
</evidence>
<feature type="domain" description="Pectinesterase catalytic" evidence="11">
    <location>
        <begin position="24"/>
        <end position="321"/>
    </location>
</feature>
<evidence type="ECO:0000256" key="7">
    <source>
        <dbReference type="ARBA" id="ARBA00023085"/>
    </source>
</evidence>
<feature type="chain" id="PRO_5039906328" description="pectinesterase" evidence="10">
    <location>
        <begin position="16"/>
        <end position="387"/>
    </location>
</feature>
<keyword evidence="7" id="KW-0063">Aspartyl esterase</keyword>